<reference evidence="2" key="3">
    <citation type="submission" date="2024-02" db="UniProtKB">
        <authorList>
            <consortium name="WormBaseParasite"/>
        </authorList>
    </citation>
    <scope>IDENTIFICATION</scope>
    <source>
        <strain evidence="2">pt0022</strain>
    </source>
</reference>
<name>A0AAF5Q585_WUCBA</name>
<reference evidence="1" key="1">
    <citation type="submission" date="2015-03" db="EMBL/GenBank/DDBJ databases">
        <title>Wuchereria bancrofti Genome Sequencing Papua New Guinea Strain.</title>
        <authorList>
            <person name="Small S.T."/>
            <person name="Serre D."/>
            <person name="Zimmerman P.A."/>
        </authorList>
    </citation>
    <scope>NUCLEOTIDE SEQUENCE [LARGE SCALE GENOMIC DNA]</scope>
    <source>
        <strain evidence="1">pt0022</strain>
    </source>
</reference>
<evidence type="ECO:0000313" key="1">
    <source>
        <dbReference type="Proteomes" id="UP000093561"/>
    </source>
</evidence>
<dbReference type="AlphaFoldDB" id="A0AAF5Q585"/>
<evidence type="ECO:0000313" key="2">
    <source>
        <dbReference type="WBParaSite" id="mrna-Wban_10718"/>
    </source>
</evidence>
<dbReference type="WBParaSite" id="mrna-Wban_10718">
    <property type="protein sequence ID" value="mrna-Wban_10718"/>
    <property type="gene ID" value="Wban_10718"/>
</dbReference>
<dbReference type="Proteomes" id="UP000093561">
    <property type="component" value="Unassembled WGS sequence"/>
</dbReference>
<accession>A0AAF5Q585</accession>
<organism evidence="1 2">
    <name type="scientific">Wuchereria bancrofti</name>
    <dbReference type="NCBI Taxonomy" id="6293"/>
    <lineage>
        <taxon>Eukaryota</taxon>
        <taxon>Metazoa</taxon>
        <taxon>Ecdysozoa</taxon>
        <taxon>Nematoda</taxon>
        <taxon>Chromadorea</taxon>
        <taxon>Rhabditida</taxon>
        <taxon>Spirurina</taxon>
        <taxon>Spiruromorpha</taxon>
        <taxon>Filarioidea</taxon>
        <taxon>Onchocercidae</taxon>
        <taxon>Wuchereria</taxon>
    </lineage>
</organism>
<sequence length="341" mass="39494">MCNFNCSEEATKISGGINEESNLISSRCNNVEDFNRNAFNGEHGARLAISLTPELAPEPYHIRNEKAYRPRVGKLACECMQKKYLATDGSRFSRDHIIGFRGYIGKLRITDRFMNHSELIRREMSLKNFQTSVSGNTFVCIIEISLTRGIRKQEVPRKDKPRNIEIPHFSQTVCDNPTVASNYLLRRQHVGLLEAFAWDLEMINIRNTFRRKIIVFGCRCYINVEEYKATVGVDNENELTGQFGEILLRYDHFGTPQQINNLIHEIGHIRFLASSSRAIRIQRSRIQRVLVQKRDPCDVAQQFKNTPFLSKISFLSLCDIPWESYCQRKRLCILLHQFLGD</sequence>
<reference evidence="1" key="2">
    <citation type="journal article" date="2016" name="Mol. Ecol.">
        <title>Population genomics of the filarial nematode parasite Wuchereria bancrofti from mosquitoes.</title>
        <authorList>
            <person name="Small S.T."/>
            <person name="Reimer L.J."/>
            <person name="Tisch D.J."/>
            <person name="King C.L."/>
            <person name="Christensen B.M."/>
            <person name="Siba P.M."/>
            <person name="Kazura J.W."/>
            <person name="Serre D."/>
            <person name="Zimmerman P.A."/>
        </authorList>
    </citation>
    <scope>NUCLEOTIDE SEQUENCE</scope>
    <source>
        <strain evidence="1">pt0022</strain>
    </source>
</reference>
<protein>
    <submittedName>
        <fullName evidence="2">Uncharacterized protein</fullName>
    </submittedName>
</protein>
<proteinExistence type="predicted"/>